<sequence length="244" mass="27858">MSKLKNKFYEIKNIIPNASADLYIYGEIVTDDTDWWTGEKDNNLIGLQSFKKELDNLENISDLNIFMNTPGGEVFVATTICSMLQRLKDSGTKIHTYVDGLCASAGTFILMMGDDVNIYENSVVMIHKPINICYGNALDFQKCIDVLNTIENSTMIPLYMKKAKVDEEKVKELIKAESWLGAKEVDETFDVNLIKEQKQVAACASNLFKNYKNVPQKFKNMLKKAETPKLDYSDFEKRLFNIKK</sequence>
<dbReference type="InterPro" id="IPR029045">
    <property type="entry name" value="ClpP/crotonase-like_dom_sf"/>
</dbReference>
<reference evidence="4" key="1">
    <citation type="journal article" date="2021" name="Proc. Natl. Acad. Sci. U.S.A.">
        <title>A Catalog of Tens of Thousands of Viruses from Human Metagenomes Reveals Hidden Associations with Chronic Diseases.</title>
        <authorList>
            <person name="Tisza M.J."/>
            <person name="Buck C.B."/>
        </authorList>
    </citation>
    <scope>NUCLEOTIDE SEQUENCE</scope>
    <source>
        <strain evidence="4">CtCL221</strain>
    </source>
</reference>
<dbReference type="PANTHER" id="PTHR10381:SF70">
    <property type="entry name" value="ATP-DEPENDENT CLP PROTEASE PROTEOLYTIC SUBUNIT"/>
    <property type="match status" value="1"/>
</dbReference>
<protein>
    <submittedName>
        <fullName evidence="4">ATP dependent Clp protease</fullName>
    </submittedName>
</protein>
<dbReference type="GO" id="GO:0009368">
    <property type="term" value="C:endopeptidase Clp complex"/>
    <property type="evidence" value="ECO:0007669"/>
    <property type="project" value="TreeGrafter"/>
</dbReference>
<dbReference type="NCBIfam" id="NF045542">
    <property type="entry name" value="Clp_rel_HeadMat"/>
    <property type="match status" value="1"/>
</dbReference>
<keyword evidence="3" id="KW-0378">Hydrolase</keyword>
<dbReference type="GO" id="GO:0004252">
    <property type="term" value="F:serine-type endopeptidase activity"/>
    <property type="evidence" value="ECO:0007669"/>
    <property type="project" value="InterPro"/>
</dbReference>
<accession>A0A8S5M612</accession>
<dbReference type="PANTHER" id="PTHR10381">
    <property type="entry name" value="ATP-DEPENDENT CLP PROTEASE PROTEOLYTIC SUBUNIT"/>
    <property type="match status" value="1"/>
</dbReference>
<keyword evidence="4" id="KW-0645">Protease</keyword>
<dbReference type="Gene3D" id="3.90.226.10">
    <property type="entry name" value="2-enoyl-CoA Hydratase, Chain A, domain 1"/>
    <property type="match status" value="1"/>
</dbReference>
<evidence type="ECO:0000256" key="1">
    <source>
        <dbReference type="ARBA" id="ARBA00007039"/>
    </source>
</evidence>
<name>A0A8S5M612_9CAUD</name>
<evidence type="ECO:0000256" key="2">
    <source>
        <dbReference type="ARBA" id="ARBA00022490"/>
    </source>
</evidence>
<keyword evidence="2" id="KW-0963">Cytoplasm</keyword>
<comment type="similarity">
    <text evidence="1">Belongs to the peptidase S14 family.</text>
</comment>
<evidence type="ECO:0000313" key="4">
    <source>
        <dbReference type="EMBL" id="DAD77749.1"/>
    </source>
</evidence>
<dbReference type="Pfam" id="PF00574">
    <property type="entry name" value="CLP_protease"/>
    <property type="match status" value="1"/>
</dbReference>
<dbReference type="SUPFAM" id="SSF52096">
    <property type="entry name" value="ClpP/crotonase"/>
    <property type="match status" value="1"/>
</dbReference>
<organism evidence="4">
    <name type="scientific">Myoviridae sp. ctCL221</name>
    <dbReference type="NCBI Taxonomy" id="2826630"/>
    <lineage>
        <taxon>Viruses</taxon>
        <taxon>Duplodnaviria</taxon>
        <taxon>Heunggongvirae</taxon>
        <taxon>Uroviricota</taxon>
        <taxon>Caudoviricetes</taxon>
    </lineage>
</organism>
<dbReference type="InterPro" id="IPR023562">
    <property type="entry name" value="ClpP/TepA"/>
</dbReference>
<proteinExistence type="inferred from homology"/>
<dbReference type="GO" id="GO:0004176">
    <property type="term" value="F:ATP-dependent peptidase activity"/>
    <property type="evidence" value="ECO:0007669"/>
    <property type="project" value="InterPro"/>
</dbReference>
<dbReference type="PRINTS" id="PR00127">
    <property type="entry name" value="CLPPROTEASEP"/>
</dbReference>
<dbReference type="GO" id="GO:0006515">
    <property type="term" value="P:protein quality control for misfolded or incompletely synthesized proteins"/>
    <property type="evidence" value="ECO:0007669"/>
    <property type="project" value="TreeGrafter"/>
</dbReference>
<dbReference type="CDD" id="cd07016">
    <property type="entry name" value="S14_ClpP_1"/>
    <property type="match status" value="1"/>
</dbReference>
<dbReference type="EMBL" id="BK014833">
    <property type="protein sequence ID" value="DAD77749.1"/>
    <property type="molecule type" value="Genomic_DNA"/>
</dbReference>
<dbReference type="GO" id="GO:0051117">
    <property type="term" value="F:ATPase binding"/>
    <property type="evidence" value="ECO:0007669"/>
    <property type="project" value="TreeGrafter"/>
</dbReference>
<evidence type="ECO:0000256" key="3">
    <source>
        <dbReference type="ARBA" id="ARBA00022801"/>
    </source>
</evidence>
<dbReference type="InterPro" id="IPR001907">
    <property type="entry name" value="ClpP"/>
</dbReference>